<dbReference type="EMBL" id="LAZR01047747">
    <property type="protein sequence ID" value="KKK93500.1"/>
    <property type="molecule type" value="Genomic_DNA"/>
</dbReference>
<dbReference type="PRINTS" id="PR00996">
    <property type="entry name" value="CHERMTFRASE"/>
</dbReference>
<organism evidence="2">
    <name type="scientific">marine sediment metagenome</name>
    <dbReference type="NCBI Taxonomy" id="412755"/>
    <lineage>
        <taxon>unclassified sequences</taxon>
        <taxon>metagenomes</taxon>
        <taxon>ecological metagenomes</taxon>
    </lineage>
</organism>
<dbReference type="InterPro" id="IPR050903">
    <property type="entry name" value="Bact_Chemotaxis_MeTrfase"/>
</dbReference>
<dbReference type="PANTHER" id="PTHR24422">
    <property type="entry name" value="CHEMOTAXIS PROTEIN METHYLTRANSFERASE"/>
    <property type="match status" value="1"/>
</dbReference>
<dbReference type="SMART" id="SM00138">
    <property type="entry name" value="MeTrc"/>
    <property type="match status" value="1"/>
</dbReference>
<dbReference type="InterPro" id="IPR022642">
    <property type="entry name" value="CheR_C"/>
</dbReference>
<dbReference type="InterPro" id="IPR000780">
    <property type="entry name" value="CheR_MeTrfase"/>
</dbReference>
<reference evidence="2" key="1">
    <citation type="journal article" date="2015" name="Nature">
        <title>Complex archaea that bridge the gap between prokaryotes and eukaryotes.</title>
        <authorList>
            <person name="Spang A."/>
            <person name="Saw J.H."/>
            <person name="Jorgensen S.L."/>
            <person name="Zaremba-Niedzwiedzka K."/>
            <person name="Martijn J."/>
            <person name="Lind A.E."/>
            <person name="van Eijk R."/>
            <person name="Schleper C."/>
            <person name="Guy L."/>
            <person name="Ettema T.J."/>
        </authorList>
    </citation>
    <scope>NUCLEOTIDE SEQUENCE</scope>
</reference>
<sequence length="266" mass="31516">MNDQQFRQLLQYFGLSWRGYRKVRKGIKKRICRHMYQLGCRDVSTYLLKLDKNDDARLQCEQNMAVSISRFFRDRKLWETLKKEILPELIEKHREKIAVWSVGCACGEEVYSVKILWDRLINFLTNVPELEITATDMNPEYLQRAKAAIYPSSSLKEVPNHFRLIYFREKKGGKHYEVKTSLKKGIRWYTHHLRSDPPEAQFHLIFLRNNLLTYYQDEFKRSAFEKVMNCLAAGGFLIIGCHENLPFESQDLLSFSSLPYVFNKLA</sequence>
<protein>
    <recommendedName>
        <fullName evidence="1">CheR-type methyltransferase domain-containing protein</fullName>
    </recommendedName>
</protein>
<dbReference type="Pfam" id="PF01739">
    <property type="entry name" value="CheR"/>
    <property type="match status" value="1"/>
</dbReference>
<dbReference type="InterPro" id="IPR029063">
    <property type="entry name" value="SAM-dependent_MTases_sf"/>
</dbReference>
<dbReference type="PROSITE" id="PS50123">
    <property type="entry name" value="CHER"/>
    <property type="match status" value="1"/>
</dbReference>
<proteinExistence type="predicted"/>
<gene>
    <name evidence="2" type="ORF">LCGC14_2692250</name>
</gene>
<dbReference type="AlphaFoldDB" id="A0A0F9A5N4"/>
<dbReference type="PANTHER" id="PTHR24422:SF10">
    <property type="entry name" value="CHEMOTAXIS PROTEIN METHYLTRANSFERASE 2"/>
    <property type="match status" value="1"/>
</dbReference>
<evidence type="ECO:0000259" key="1">
    <source>
        <dbReference type="PROSITE" id="PS50123"/>
    </source>
</evidence>
<name>A0A0F9A5N4_9ZZZZ</name>
<dbReference type="Gene3D" id="3.40.50.150">
    <property type="entry name" value="Vaccinia Virus protein VP39"/>
    <property type="match status" value="1"/>
</dbReference>
<comment type="caution">
    <text evidence="2">The sequence shown here is derived from an EMBL/GenBank/DDBJ whole genome shotgun (WGS) entry which is preliminary data.</text>
</comment>
<feature type="domain" description="CheR-type methyltransferase" evidence="1">
    <location>
        <begin position="9"/>
        <end position="266"/>
    </location>
</feature>
<dbReference type="GO" id="GO:0008757">
    <property type="term" value="F:S-adenosylmethionine-dependent methyltransferase activity"/>
    <property type="evidence" value="ECO:0007669"/>
    <property type="project" value="InterPro"/>
</dbReference>
<evidence type="ECO:0000313" key="2">
    <source>
        <dbReference type="EMBL" id="KKK93500.1"/>
    </source>
</evidence>
<dbReference type="SUPFAM" id="SSF53335">
    <property type="entry name" value="S-adenosyl-L-methionine-dependent methyltransferases"/>
    <property type="match status" value="1"/>
</dbReference>
<accession>A0A0F9A5N4</accession>